<dbReference type="InterPro" id="IPR008942">
    <property type="entry name" value="ENTH_VHS"/>
</dbReference>
<feature type="domain" description="VHS" evidence="3">
    <location>
        <begin position="9"/>
        <end position="138"/>
    </location>
</feature>
<evidence type="ECO:0000256" key="1">
    <source>
        <dbReference type="ARBA" id="ARBA00007708"/>
    </source>
</evidence>
<dbReference type="Gene3D" id="1.25.40.90">
    <property type="match status" value="1"/>
</dbReference>
<reference evidence="4 5" key="1">
    <citation type="submission" date="2021-05" db="EMBL/GenBank/DDBJ databases">
        <title>Genome Assembly of Synthetic Allotetraploid Brassica napus Reveals Homoeologous Exchanges between Subgenomes.</title>
        <authorList>
            <person name="Davis J.T."/>
        </authorList>
    </citation>
    <scope>NUCLEOTIDE SEQUENCE [LARGE SCALE GENOMIC DNA]</scope>
    <source>
        <strain evidence="5">cv. Da-Ae</strain>
        <tissue evidence="4">Seedling</tissue>
    </source>
</reference>
<dbReference type="CDD" id="cd03561">
    <property type="entry name" value="VHS"/>
    <property type="match status" value="1"/>
</dbReference>
<feature type="compositionally biased region" description="Acidic residues" evidence="2">
    <location>
        <begin position="277"/>
        <end position="287"/>
    </location>
</feature>
<dbReference type="EMBL" id="JAGKQM010000002">
    <property type="protein sequence ID" value="KAH0940245.1"/>
    <property type="molecule type" value="Genomic_DNA"/>
</dbReference>
<feature type="compositionally biased region" description="Low complexity" evidence="2">
    <location>
        <begin position="178"/>
        <end position="191"/>
    </location>
</feature>
<gene>
    <name evidence="4" type="ORF">HID58_007706</name>
</gene>
<dbReference type="InterPro" id="IPR002014">
    <property type="entry name" value="VHS_dom"/>
</dbReference>
<dbReference type="PROSITE" id="PS50179">
    <property type="entry name" value="VHS"/>
    <property type="match status" value="1"/>
</dbReference>
<comment type="caution">
    <text evidence="4">The sequence shown here is derived from an EMBL/GenBank/DDBJ whole genome shotgun (WGS) entry which is preliminary data.</text>
</comment>
<dbReference type="Pfam" id="PF00790">
    <property type="entry name" value="VHS"/>
    <property type="match status" value="1"/>
</dbReference>
<dbReference type="SUPFAM" id="SSF48464">
    <property type="entry name" value="ENTH/VHS domain"/>
    <property type="match status" value="1"/>
</dbReference>
<organism evidence="4 5">
    <name type="scientific">Brassica napus</name>
    <name type="common">Rape</name>
    <dbReference type="NCBI Taxonomy" id="3708"/>
    <lineage>
        <taxon>Eukaryota</taxon>
        <taxon>Viridiplantae</taxon>
        <taxon>Streptophyta</taxon>
        <taxon>Embryophyta</taxon>
        <taxon>Tracheophyta</taxon>
        <taxon>Spermatophyta</taxon>
        <taxon>Magnoliopsida</taxon>
        <taxon>eudicotyledons</taxon>
        <taxon>Gunneridae</taxon>
        <taxon>Pentapetalae</taxon>
        <taxon>rosids</taxon>
        <taxon>malvids</taxon>
        <taxon>Brassicales</taxon>
        <taxon>Brassicaceae</taxon>
        <taxon>Brassiceae</taxon>
        <taxon>Brassica</taxon>
    </lineage>
</organism>
<evidence type="ECO:0000256" key="2">
    <source>
        <dbReference type="SAM" id="MobiDB-lite"/>
    </source>
</evidence>
<feature type="region of interest" description="Disordered" evidence="2">
    <location>
        <begin position="162"/>
        <end position="193"/>
    </location>
</feature>
<feature type="compositionally biased region" description="Polar residues" evidence="2">
    <location>
        <begin position="253"/>
        <end position="270"/>
    </location>
</feature>
<protein>
    <recommendedName>
        <fullName evidence="3">VHS domain-containing protein</fullName>
    </recommendedName>
</protein>
<dbReference type="PANTHER" id="PTHR45898">
    <property type="entry name" value="TOM1-LIKE PROTEIN"/>
    <property type="match status" value="1"/>
</dbReference>
<accession>A0ABQ8EF53</accession>
<dbReference type="PANTHER" id="PTHR45898:SF16">
    <property type="entry name" value="VHS DOMAIN-CONTAINING PROTEIN"/>
    <property type="match status" value="1"/>
</dbReference>
<evidence type="ECO:0000313" key="4">
    <source>
        <dbReference type="EMBL" id="KAH0940245.1"/>
    </source>
</evidence>
<sequence length="409" mass="44923">MAAELVSSATSDKLAEMDWTKNIEICELAARDERQAKDVVKAIKKRLGSKNPNTQLYAVQLLEMLMNNIGETIHKLVIDTGVLPTLVKIVKKKTDLPVRERIFLLLDATQTSLGGASGRYPQYYSAYYVLVNAGVKFPQRSSSTPQVVVTAQTVPRSTLNEQLASARKERTAAPPAPAQQRESQTTSSSSRLGARDEFTLDLVEQCAFQKERVMHLVMTSRQVSISLGLDVHQLQRILNKHEDLLSGRITVPGRSTTSNGYHSTSNGHQKPSSSISIEDDDEEEEPEQLFRRLRKGKARAMPEDEEEEASPPPQVLLGSAIHSERLNRPLIRPLPSEESSGDGDSHSQSSSSSPVVIPPPPAKHVERQKFFKEKKVDGAASGLPGHMRGLSLHSQDGSSSRSGSVDFSD</sequence>
<feature type="region of interest" description="Disordered" evidence="2">
    <location>
        <begin position="249"/>
        <end position="409"/>
    </location>
</feature>
<feature type="compositionally biased region" description="Basic and acidic residues" evidence="2">
    <location>
        <begin position="363"/>
        <end position="377"/>
    </location>
</feature>
<dbReference type="InterPro" id="IPR044836">
    <property type="entry name" value="TOL_plant"/>
</dbReference>
<proteinExistence type="inferred from homology"/>
<comment type="similarity">
    <text evidence="1">Belongs to the TOM1 family.</text>
</comment>
<evidence type="ECO:0000259" key="3">
    <source>
        <dbReference type="PROSITE" id="PS50179"/>
    </source>
</evidence>
<evidence type="ECO:0000313" key="5">
    <source>
        <dbReference type="Proteomes" id="UP000824890"/>
    </source>
</evidence>
<feature type="compositionally biased region" description="Low complexity" evidence="2">
    <location>
        <begin position="389"/>
        <end position="409"/>
    </location>
</feature>
<dbReference type="Proteomes" id="UP000824890">
    <property type="component" value="Unassembled WGS sequence"/>
</dbReference>
<name>A0ABQ8EF53_BRANA</name>
<keyword evidence="5" id="KW-1185">Reference proteome</keyword>
<feature type="compositionally biased region" description="Low complexity" evidence="2">
    <location>
        <begin position="346"/>
        <end position="355"/>
    </location>
</feature>
<dbReference type="SMART" id="SM00288">
    <property type="entry name" value="VHS"/>
    <property type="match status" value="1"/>
</dbReference>